<dbReference type="InterPro" id="IPR001902">
    <property type="entry name" value="SLC26A/SulP_fam"/>
</dbReference>
<feature type="transmembrane region" description="Helical" evidence="5">
    <location>
        <begin position="46"/>
        <end position="64"/>
    </location>
</feature>
<evidence type="ECO:0000259" key="6">
    <source>
        <dbReference type="Pfam" id="PF00916"/>
    </source>
</evidence>
<dbReference type="InterPro" id="IPR036513">
    <property type="entry name" value="STAS_dom_sf"/>
</dbReference>
<evidence type="ECO:0000313" key="7">
    <source>
        <dbReference type="EMBL" id="KIH69612.1"/>
    </source>
</evidence>
<feature type="domain" description="SLC26A/SulP transporter" evidence="6">
    <location>
        <begin position="13"/>
        <end position="200"/>
    </location>
</feature>
<evidence type="ECO:0000256" key="3">
    <source>
        <dbReference type="ARBA" id="ARBA00022989"/>
    </source>
</evidence>
<feature type="transmembrane region" description="Helical" evidence="5">
    <location>
        <begin position="117"/>
        <end position="136"/>
    </location>
</feature>
<evidence type="ECO:0000256" key="1">
    <source>
        <dbReference type="ARBA" id="ARBA00004141"/>
    </source>
</evidence>
<feature type="transmembrane region" description="Helical" evidence="5">
    <location>
        <begin position="261"/>
        <end position="290"/>
    </location>
</feature>
<keyword evidence="4 5" id="KW-0472">Membrane</keyword>
<feature type="transmembrane region" description="Helical" evidence="5">
    <location>
        <begin position="166"/>
        <end position="189"/>
    </location>
</feature>
<dbReference type="Pfam" id="PF00916">
    <property type="entry name" value="Sulfate_transp"/>
    <property type="match status" value="1"/>
</dbReference>
<keyword evidence="2 5" id="KW-0812">Transmembrane</keyword>
<feature type="transmembrane region" description="Helical" evidence="5">
    <location>
        <begin position="84"/>
        <end position="105"/>
    </location>
</feature>
<dbReference type="EMBL" id="KN726133">
    <property type="protein sequence ID" value="KIH69612.1"/>
    <property type="molecule type" value="Genomic_DNA"/>
</dbReference>
<dbReference type="InterPro" id="IPR011547">
    <property type="entry name" value="SLC26A/SulP_dom"/>
</dbReference>
<proteinExistence type="predicted"/>
<keyword evidence="3 5" id="KW-1133">Transmembrane helix</keyword>
<dbReference type="AlphaFoldDB" id="A0A0C2E2E7"/>
<evidence type="ECO:0000313" key="8">
    <source>
        <dbReference type="Proteomes" id="UP000054047"/>
    </source>
</evidence>
<dbReference type="GO" id="GO:0055085">
    <property type="term" value="P:transmembrane transport"/>
    <property type="evidence" value="ECO:0007669"/>
    <property type="project" value="InterPro"/>
</dbReference>
<dbReference type="Proteomes" id="UP000054047">
    <property type="component" value="Unassembled WGS sequence"/>
</dbReference>
<feature type="transmembrane region" description="Helical" evidence="5">
    <location>
        <begin position="223"/>
        <end position="241"/>
    </location>
</feature>
<dbReference type="Gene3D" id="3.30.750.24">
    <property type="entry name" value="STAS domain"/>
    <property type="match status" value="1"/>
</dbReference>
<keyword evidence="8" id="KW-1185">Reference proteome</keyword>
<comment type="subcellular location">
    <subcellularLocation>
        <location evidence="1">Membrane</location>
        <topology evidence="1">Multi-pass membrane protein</topology>
    </subcellularLocation>
</comment>
<evidence type="ECO:0000256" key="5">
    <source>
        <dbReference type="SAM" id="Phobius"/>
    </source>
</evidence>
<evidence type="ECO:0000256" key="2">
    <source>
        <dbReference type="ARBA" id="ARBA00022692"/>
    </source>
</evidence>
<dbReference type="OrthoDB" id="5807933at2759"/>
<accession>A0A0C2E2E7</accession>
<gene>
    <name evidence="7" type="ORF">ANCDUO_00030</name>
</gene>
<organism evidence="7 8">
    <name type="scientific">Ancylostoma duodenale</name>
    <dbReference type="NCBI Taxonomy" id="51022"/>
    <lineage>
        <taxon>Eukaryota</taxon>
        <taxon>Metazoa</taxon>
        <taxon>Ecdysozoa</taxon>
        <taxon>Nematoda</taxon>
        <taxon>Chromadorea</taxon>
        <taxon>Rhabditida</taxon>
        <taxon>Rhabditina</taxon>
        <taxon>Rhabditomorpha</taxon>
        <taxon>Strongyloidea</taxon>
        <taxon>Ancylostomatidae</taxon>
        <taxon>Ancylostomatinae</taxon>
        <taxon>Ancylostoma</taxon>
    </lineage>
</organism>
<dbReference type="GO" id="GO:0016020">
    <property type="term" value="C:membrane"/>
    <property type="evidence" value="ECO:0007669"/>
    <property type="project" value="UniProtKB-SubCell"/>
</dbReference>
<evidence type="ECO:0000256" key="4">
    <source>
        <dbReference type="ARBA" id="ARBA00023136"/>
    </source>
</evidence>
<feature type="transmembrane region" description="Helical" evidence="5">
    <location>
        <begin position="12"/>
        <end position="34"/>
    </location>
</feature>
<feature type="transmembrane region" description="Helical" evidence="5">
    <location>
        <begin position="201"/>
        <end position="217"/>
    </location>
</feature>
<reference evidence="7 8" key="1">
    <citation type="submission" date="2013-12" db="EMBL/GenBank/DDBJ databases">
        <title>Draft genome of the parsitic nematode Ancylostoma duodenale.</title>
        <authorList>
            <person name="Mitreva M."/>
        </authorList>
    </citation>
    <scope>NUCLEOTIDE SEQUENCE [LARGE SCALE GENOMIC DNA]</scope>
    <source>
        <strain evidence="7 8">Zhejiang</strain>
    </source>
</reference>
<dbReference type="PANTHER" id="PTHR11814">
    <property type="entry name" value="SULFATE TRANSPORTER"/>
    <property type="match status" value="1"/>
</dbReference>
<protein>
    <submittedName>
        <fullName evidence="7">STAS domain protein</fullName>
    </submittedName>
</protein>
<name>A0A0C2E2E7_9BILA</name>
<sequence>MWFTYTGMTGLTPIDIVVVLAFATGMVQVIMWVLHLSFLSAYLSDSVVSGLTFGAALQALIAQLPNIIGVELEVKEILAAVPRANMVALALSISTIAFLSLYKYFVDPCLQRRRISLPSELLALIITTIMSSVLHLHDRYNVKIVDQVPVGLPAPKLPRFELAPDLLSHATSIAVVSYVITVSMGKLFARKHKYQINNDQVSGFVSSCAILGVILFVAPVLEPLPTCVLSSIVIVALFSLLKKVGELPDLWRFSKTDVAAWVGTALVTFCWDIIEGLACGVVIALMTVIIRTQSLFAEFQLQYDAPPQLLATTTIRSCGEHLGFSIKEVSLDKKDNSFPMAREWTAIVLDCRSWTYTDAMGVDAVREINDEMLNKKVLLIFANLKKENQFCPSIDDGIAVAALLQSDSRAFFHAEMEDKIAVL</sequence>